<evidence type="ECO:0000313" key="1">
    <source>
        <dbReference type="EMBL" id="EOA18023.1"/>
    </source>
</evidence>
<proteinExistence type="predicted"/>
<dbReference type="EMBL" id="KB870811">
    <property type="protein sequence ID" value="EOA18023.1"/>
    <property type="molecule type" value="Genomic_DNA"/>
</dbReference>
<reference evidence="2" key="1">
    <citation type="journal article" date="2013" name="Nat. Genet.">
        <title>The Capsella rubella genome and the genomic consequences of rapid mating system evolution.</title>
        <authorList>
            <person name="Slotte T."/>
            <person name="Hazzouri K.M."/>
            <person name="Agren J.A."/>
            <person name="Koenig D."/>
            <person name="Maumus F."/>
            <person name="Guo Y.L."/>
            <person name="Steige K."/>
            <person name="Platts A.E."/>
            <person name="Escobar J.S."/>
            <person name="Newman L.K."/>
            <person name="Wang W."/>
            <person name="Mandakova T."/>
            <person name="Vello E."/>
            <person name="Smith L.M."/>
            <person name="Henz S.R."/>
            <person name="Steffen J."/>
            <person name="Takuno S."/>
            <person name="Brandvain Y."/>
            <person name="Coop G."/>
            <person name="Andolfatto P."/>
            <person name="Hu T.T."/>
            <person name="Blanchette M."/>
            <person name="Clark R.M."/>
            <person name="Quesneville H."/>
            <person name="Nordborg M."/>
            <person name="Gaut B.S."/>
            <person name="Lysak M.A."/>
            <person name="Jenkins J."/>
            <person name="Grimwood J."/>
            <person name="Chapman J."/>
            <person name="Prochnik S."/>
            <person name="Shu S."/>
            <person name="Rokhsar D."/>
            <person name="Schmutz J."/>
            <person name="Weigel D."/>
            <person name="Wright S.I."/>
        </authorList>
    </citation>
    <scope>NUCLEOTIDE SEQUENCE [LARGE SCALE GENOMIC DNA]</scope>
    <source>
        <strain evidence="2">cv. Monte Gargano</strain>
    </source>
</reference>
<protein>
    <submittedName>
        <fullName evidence="1">Uncharacterized protein</fullName>
    </submittedName>
</protein>
<evidence type="ECO:0000313" key="2">
    <source>
        <dbReference type="Proteomes" id="UP000029121"/>
    </source>
</evidence>
<name>R0H3F2_9BRAS</name>
<keyword evidence="2" id="KW-1185">Reference proteome</keyword>
<organism evidence="1 2">
    <name type="scientific">Capsella rubella</name>
    <dbReference type="NCBI Taxonomy" id="81985"/>
    <lineage>
        <taxon>Eukaryota</taxon>
        <taxon>Viridiplantae</taxon>
        <taxon>Streptophyta</taxon>
        <taxon>Embryophyta</taxon>
        <taxon>Tracheophyta</taxon>
        <taxon>Spermatophyta</taxon>
        <taxon>Magnoliopsida</taxon>
        <taxon>eudicotyledons</taxon>
        <taxon>Gunneridae</taxon>
        <taxon>Pentapetalae</taxon>
        <taxon>rosids</taxon>
        <taxon>malvids</taxon>
        <taxon>Brassicales</taxon>
        <taxon>Brassicaceae</taxon>
        <taxon>Camelineae</taxon>
        <taxon>Capsella</taxon>
    </lineage>
</organism>
<accession>R0H3F2</accession>
<dbReference type="Proteomes" id="UP000029121">
    <property type="component" value="Unassembled WGS sequence"/>
</dbReference>
<sequence>MVKKMLIVIPGFNCSKQDSLSFSHALSCFRQLKSTVTNLVNVNFTTMEMPIGAMKTERDEICRQ</sequence>
<dbReference type="AlphaFoldDB" id="R0H3F2"/>
<gene>
    <name evidence="1" type="ORF">CARUB_v10006464mg</name>
</gene>